<proteinExistence type="predicted"/>
<dbReference type="SUPFAM" id="SSF54695">
    <property type="entry name" value="POZ domain"/>
    <property type="match status" value="1"/>
</dbReference>
<dbReference type="PROSITE" id="PS50097">
    <property type="entry name" value="BTB"/>
    <property type="match status" value="1"/>
</dbReference>
<evidence type="ECO:0000256" key="1">
    <source>
        <dbReference type="SAM" id="MobiDB-lite"/>
    </source>
</evidence>
<evidence type="ECO:0000259" key="2">
    <source>
        <dbReference type="PROSITE" id="PS50097"/>
    </source>
</evidence>
<accession>A0A6A6TLM2</accession>
<dbReference type="AlphaFoldDB" id="A0A6A6TLM2"/>
<dbReference type="InterPro" id="IPR000210">
    <property type="entry name" value="BTB/POZ_dom"/>
</dbReference>
<dbReference type="InterPro" id="IPR011333">
    <property type="entry name" value="SKP1/BTB/POZ_sf"/>
</dbReference>
<dbReference type="OrthoDB" id="194443at2759"/>
<feature type="region of interest" description="Disordered" evidence="1">
    <location>
        <begin position="1"/>
        <end position="25"/>
    </location>
</feature>
<protein>
    <recommendedName>
        <fullName evidence="2">BTB domain-containing protein</fullName>
    </recommendedName>
</protein>
<name>A0A6A6TLM2_9PLEO</name>
<dbReference type="PANTHER" id="PTHR47843">
    <property type="entry name" value="BTB DOMAIN-CONTAINING PROTEIN-RELATED"/>
    <property type="match status" value="1"/>
</dbReference>
<evidence type="ECO:0000313" key="3">
    <source>
        <dbReference type="EMBL" id="KAF2660642.1"/>
    </source>
</evidence>
<reference evidence="3" key="1">
    <citation type="journal article" date="2020" name="Stud. Mycol.">
        <title>101 Dothideomycetes genomes: a test case for predicting lifestyles and emergence of pathogens.</title>
        <authorList>
            <person name="Haridas S."/>
            <person name="Albert R."/>
            <person name="Binder M."/>
            <person name="Bloem J."/>
            <person name="Labutti K."/>
            <person name="Salamov A."/>
            <person name="Andreopoulos B."/>
            <person name="Baker S."/>
            <person name="Barry K."/>
            <person name="Bills G."/>
            <person name="Bluhm B."/>
            <person name="Cannon C."/>
            <person name="Castanera R."/>
            <person name="Culley D."/>
            <person name="Daum C."/>
            <person name="Ezra D."/>
            <person name="Gonzalez J."/>
            <person name="Henrissat B."/>
            <person name="Kuo A."/>
            <person name="Liang C."/>
            <person name="Lipzen A."/>
            <person name="Lutzoni F."/>
            <person name="Magnuson J."/>
            <person name="Mondo S."/>
            <person name="Nolan M."/>
            <person name="Ohm R."/>
            <person name="Pangilinan J."/>
            <person name="Park H.-J."/>
            <person name="Ramirez L."/>
            <person name="Alfaro M."/>
            <person name="Sun H."/>
            <person name="Tritt A."/>
            <person name="Yoshinaga Y."/>
            <person name="Zwiers L.-H."/>
            <person name="Turgeon B."/>
            <person name="Goodwin S."/>
            <person name="Spatafora J."/>
            <person name="Crous P."/>
            <person name="Grigoriev I."/>
        </authorList>
    </citation>
    <scope>NUCLEOTIDE SEQUENCE</scope>
    <source>
        <strain evidence="3">CBS 122681</strain>
    </source>
</reference>
<dbReference type="Proteomes" id="UP000799324">
    <property type="component" value="Unassembled WGS sequence"/>
</dbReference>
<feature type="compositionally biased region" description="Low complexity" evidence="1">
    <location>
        <begin position="16"/>
        <end position="25"/>
    </location>
</feature>
<dbReference type="SMART" id="SM00225">
    <property type="entry name" value="BTB"/>
    <property type="match status" value="1"/>
</dbReference>
<keyword evidence="4" id="KW-1185">Reference proteome</keyword>
<sequence>MARAPCIPRSLPPPYTSTGTRSSSLRTSATDFCSTAELLVGQNTTRFLLHTSLLTNQSPFFRAALTGPFLESTSQSINLDDVAVDVFELCVNWLYTGSIRPVPFKDGKPAYYTLLHLYILADRLCFEGLRNCVVDLMADLADSTNSVLTPSDTRILYEQIDAAAPIRKLVLDLFAFKKTDKLLKEHEDRWHAGFLRDLVVHLKRPCEQAMLRHRLSMWYPANFGTSRSCEICHAVMMPRHGAVRCDDCCVGWCVRCVGAGVGMAGWEDGNQGRLLRVRGSVEGGDADDQVVLEPETGKKVRVRKWVSCKPWRGSRCVVYHEHNETDRCGDVFMGH</sequence>
<organism evidence="3 4">
    <name type="scientific">Lophiostoma macrostomum CBS 122681</name>
    <dbReference type="NCBI Taxonomy" id="1314788"/>
    <lineage>
        <taxon>Eukaryota</taxon>
        <taxon>Fungi</taxon>
        <taxon>Dikarya</taxon>
        <taxon>Ascomycota</taxon>
        <taxon>Pezizomycotina</taxon>
        <taxon>Dothideomycetes</taxon>
        <taxon>Pleosporomycetidae</taxon>
        <taxon>Pleosporales</taxon>
        <taxon>Lophiostomataceae</taxon>
        <taxon>Lophiostoma</taxon>
    </lineage>
</organism>
<dbReference type="Pfam" id="PF00651">
    <property type="entry name" value="BTB"/>
    <property type="match status" value="1"/>
</dbReference>
<feature type="domain" description="BTB" evidence="2">
    <location>
        <begin position="34"/>
        <end position="103"/>
    </location>
</feature>
<dbReference type="EMBL" id="MU004298">
    <property type="protein sequence ID" value="KAF2660642.1"/>
    <property type="molecule type" value="Genomic_DNA"/>
</dbReference>
<dbReference type="CDD" id="cd18186">
    <property type="entry name" value="BTB_POZ_ZBTB_KLHL-like"/>
    <property type="match status" value="1"/>
</dbReference>
<gene>
    <name evidence="3" type="ORF">K491DRAFT_648867</name>
</gene>
<evidence type="ECO:0000313" key="4">
    <source>
        <dbReference type="Proteomes" id="UP000799324"/>
    </source>
</evidence>
<dbReference type="Gene3D" id="3.30.710.10">
    <property type="entry name" value="Potassium Channel Kv1.1, Chain A"/>
    <property type="match status" value="1"/>
</dbReference>
<dbReference type="PANTHER" id="PTHR47843:SF2">
    <property type="entry name" value="BTB DOMAIN-CONTAINING PROTEIN"/>
    <property type="match status" value="1"/>
</dbReference>